<evidence type="ECO:0000313" key="2">
    <source>
        <dbReference type="EMBL" id="SBQ75262.1"/>
    </source>
</evidence>
<protein>
    <recommendedName>
        <fullName evidence="1">Myb/SANT-like DNA-binding domain-containing protein</fullName>
    </recommendedName>
</protein>
<dbReference type="AlphaFoldDB" id="A0A1A8GW13"/>
<feature type="non-terminal residue" evidence="2">
    <location>
        <position position="1"/>
    </location>
</feature>
<dbReference type="EMBL" id="HAEC01007124">
    <property type="protein sequence ID" value="SBQ75262.1"/>
    <property type="molecule type" value="Transcribed_RNA"/>
</dbReference>
<dbReference type="InterPro" id="IPR044822">
    <property type="entry name" value="Myb_DNA-bind_4"/>
</dbReference>
<reference evidence="2" key="2">
    <citation type="submission" date="2016-06" db="EMBL/GenBank/DDBJ databases">
        <title>The genome of a short-lived fish provides insights into sex chromosome evolution and the genetic control of aging.</title>
        <authorList>
            <person name="Reichwald K."/>
            <person name="Felder M."/>
            <person name="Petzold A."/>
            <person name="Koch P."/>
            <person name="Groth M."/>
            <person name="Platzer M."/>
        </authorList>
    </citation>
    <scope>NUCLEOTIDE SEQUENCE</scope>
    <source>
        <tissue evidence="2">Brain</tissue>
    </source>
</reference>
<evidence type="ECO:0000259" key="1">
    <source>
        <dbReference type="Pfam" id="PF13837"/>
    </source>
</evidence>
<name>A0A1A8GW13_9TELE</name>
<dbReference type="Gene3D" id="1.10.10.60">
    <property type="entry name" value="Homeodomain-like"/>
    <property type="match status" value="1"/>
</dbReference>
<proteinExistence type="predicted"/>
<feature type="non-terminal residue" evidence="2">
    <location>
        <position position="36"/>
    </location>
</feature>
<organism evidence="2">
    <name type="scientific">Nothobranchius korthausae</name>
    <dbReference type="NCBI Taxonomy" id="1143690"/>
    <lineage>
        <taxon>Eukaryota</taxon>
        <taxon>Metazoa</taxon>
        <taxon>Chordata</taxon>
        <taxon>Craniata</taxon>
        <taxon>Vertebrata</taxon>
        <taxon>Euteleostomi</taxon>
        <taxon>Actinopterygii</taxon>
        <taxon>Neopterygii</taxon>
        <taxon>Teleostei</taxon>
        <taxon>Neoteleostei</taxon>
        <taxon>Acanthomorphata</taxon>
        <taxon>Ovalentaria</taxon>
        <taxon>Atherinomorphae</taxon>
        <taxon>Cyprinodontiformes</taxon>
        <taxon>Nothobranchiidae</taxon>
        <taxon>Nothobranchius</taxon>
    </lineage>
</organism>
<gene>
    <name evidence="2" type="primary">Nfu_g_1_023820</name>
</gene>
<accession>A0A1A8GW13</accession>
<sequence>RMAAEGFKWTLEQCRAKLKKLKTQYRKVKDSNSLKV</sequence>
<feature type="domain" description="Myb/SANT-like DNA-binding" evidence="1">
    <location>
        <begin position="2"/>
        <end position="32"/>
    </location>
</feature>
<reference evidence="2" key="1">
    <citation type="submission" date="2016-05" db="EMBL/GenBank/DDBJ databases">
        <authorList>
            <person name="Lavstsen T."/>
            <person name="Jespersen J.S."/>
        </authorList>
    </citation>
    <scope>NUCLEOTIDE SEQUENCE</scope>
    <source>
        <tissue evidence="2">Brain</tissue>
    </source>
</reference>
<dbReference type="Pfam" id="PF13837">
    <property type="entry name" value="Myb_DNA-bind_4"/>
    <property type="match status" value="1"/>
</dbReference>